<feature type="transmembrane region" description="Helical" evidence="5">
    <location>
        <begin position="85"/>
        <end position="103"/>
    </location>
</feature>
<comment type="caution">
    <text evidence="6">The sequence shown here is derived from an EMBL/GenBank/DDBJ whole genome shotgun (WGS) entry which is preliminary data.</text>
</comment>
<dbReference type="PANTHER" id="PTHR43483">
    <property type="entry name" value="MEMBRANE TRANSPORTER PROTEIN HI_0806-RELATED"/>
    <property type="match status" value="1"/>
</dbReference>
<evidence type="ECO:0000256" key="3">
    <source>
        <dbReference type="ARBA" id="ARBA00022989"/>
    </source>
</evidence>
<keyword evidence="3 5" id="KW-1133">Transmembrane helix</keyword>
<evidence type="ECO:0000256" key="5">
    <source>
        <dbReference type="SAM" id="Phobius"/>
    </source>
</evidence>
<dbReference type="InterPro" id="IPR002781">
    <property type="entry name" value="TM_pro_TauE-like"/>
</dbReference>
<dbReference type="PANTHER" id="PTHR43483:SF3">
    <property type="entry name" value="MEMBRANE TRANSPORTER PROTEIN HI_0806-RELATED"/>
    <property type="match status" value="1"/>
</dbReference>
<gene>
    <name evidence="6" type="ORF">LCGC14_0005950</name>
</gene>
<feature type="transmembrane region" description="Helical" evidence="5">
    <location>
        <begin position="47"/>
        <end position="65"/>
    </location>
</feature>
<evidence type="ECO:0000256" key="1">
    <source>
        <dbReference type="ARBA" id="ARBA00004141"/>
    </source>
</evidence>
<comment type="subcellular location">
    <subcellularLocation>
        <location evidence="1">Membrane</location>
        <topology evidence="1">Multi-pass membrane protein</topology>
    </subcellularLocation>
</comment>
<dbReference type="AlphaFoldDB" id="A0A0F9W841"/>
<dbReference type="Pfam" id="PF01925">
    <property type="entry name" value="TauE"/>
    <property type="match status" value="1"/>
</dbReference>
<feature type="transmembrane region" description="Helical" evidence="5">
    <location>
        <begin position="182"/>
        <end position="201"/>
    </location>
</feature>
<organism evidence="6">
    <name type="scientific">marine sediment metagenome</name>
    <dbReference type="NCBI Taxonomy" id="412755"/>
    <lineage>
        <taxon>unclassified sequences</taxon>
        <taxon>metagenomes</taxon>
        <taxon>ecological metagenomes</taxon>
    </lineage>
</organism>
<keyword evidence="4 5" id="KW-0472">Membrane</keyword>
<feature type="transmembrane region" description="Helical" evidence="5">
    <location>
        <begin position="145"/>
        <end position="170"/>
    </location>
</feature>
<sequence length="267" mass="27413">MIIWIVSYLLLGVMTGFLAGLFGIGGGAVMVPVLTVMFVAQGFAPEYVVHLALGTSMAAIVPTSIASMRAHHSHGAVLWPAVRGLAPGIVVGTFAATFVAAWLSPQPLAIFFCLFMTYVAAQMVLNRKPDPARELPGPAGLATVGGGIGGVSALVAIGGGTMTVPFLVWCNVRLQTAIGTSAAVGLPIALAGSMGYVLNGWGLASLPTYTLGFVYWPAVAAMAVASFLTAPLGAGLAHRLPVATLKKLFAALVILLALQMLRTVITN</sequence>
<reference evidence="6" key="1">
    <citation type="journal article" date="2015" name="Nature">
        <title>Complex archaea that bridge the gap between prokaryotes and eukaryotes.</title>
        <authorList>
            <person name="Spang A."/>
            <person name="Saw J.H."/>
            <person name="Jorgensen S.L."/>
            <person name="Zaremba-Niedzwiedzka K."/>
            <person name="Martijn J."/>
            <person name="Lind A.E."/>
            <person name="van Eijk R."/>
            <person name="Schleper C."/>
            <person name="Guy L."/>
            <person name="Ettema T.J."/>
        </authorList>
    </citation>
    <scope>NUCLEOTIDE SEQUENCE</scope>
</reference>
<dbReference type="EMBL" id="LAZR01000001">
    <property type="protein sequence ID" value="KKO12580.1"/>
    <property type="molecule type" value="Genomic_DNA"/>
</dbReference>
<keyword evidence="2 5" id="KW-0812">Transmembrane</keyword>
<name>A0A0F9W841_9ZZZZ</name>
<evidence type="ECO:0000256" key="4">
    <source>
        <dbReference type="ARBA" id="ARBA00023136"/>
    </source>
</evidence>
<evidence type="ECO:0000313" key="6">
    <source>
        <dbReference type="EMBL" id="KKO12580.1"/>
    </source>
</evidence>
<evidence type="ECO:0000256" key="2">
    <source>
        <dbReference type="ARBA" id="ARBA00022692"/>
    </source>
</evidence>
<accession>A0A0F9W841</accession>
<protein>
    <recommendedName>
        <fullName evidence="7">Membrane transporter protein</fullName>
    </recommendedName>
</protein>
<proteinExistence type="predicted"/>
<evidence type="ECO:0008006" key="7">
    <source>
        <dbReference type="Google" id="ProtNLM"/>
    </source>
</evidence>
<feature type="transmembrane region" description="Helical" evidence="5">
    <location>
        <begin position="108"/>
        <end position="125"/>
    </location>
</feature>
<dbReference type="GO" id="GO:0016020">
    <property type="term" value="C:membrane"/>
    <property type="evidence" value="ECO:0007669"/>
    <property type="project" value="UniProtKB-SubCell"/>
</dbReference>
<feature type="transmembrane region" description="Helical" evidence="5">
    <location>
        <begin position="248"/>
        <end position="265"/>
    </location>
</feature>
<feature type="transmembrane region" description="Helical" evidence="5">
    <location>
        <begin position="213"/>
        <end position="236"/>
    </location>
</feature>